<accession>A0A8K1CVG8</accession>
<keyword evidence="1" id="KW-1133">Transmembrane helix</keyword>
<reference evidence="2" key="1">
    <citation type="submission" date="2019-03" db="EMBL/GenBank/DDBJ databases">
        <title>Long read genome sequence of the mycoparasitic Pythium oligandrum ATCC 38472 isolated from sugarbeet rhizosphere.</title>
        <authorList>
            <person name="Gaulin E."/>
        </authorList>
    </citation>
    <scope>NUCLEOTIDE SEQUENCE</scope>
    <source>
        <strain evidence="2">ATCC 38472_TT</strain>
    </source>
</reference>
<proteinExistence type="predicted"/>
<feature type="transmembrane region" description="Helical" evidence="1">
    <location>
        <begin position="42"/>
        <end position="63"/>
    </location>
</feature>
<gene>
    <name evidence="2" type="ORF">Poli38472_001849</name>
</gene>
<keyword evidence="3" id="KW-1185">Reference proteome</keyword>
<dbReference type="AlphaFoldDB" id="A0A8K1CVG8"/>
<name>A0A8K1CVG8_PYTOL</name>
<organism evidence="2 3">
    <name type="scientific">Pythium oligandrum</name>
    <name type="common">Mycoparasitic fungus</name>
    <dbReference type="NCBI Taxonomy" id="41045"/>
    <lineage>
        <taxon>Eukaryota</taxon>
        <taxon>Sar</taxon>
        <taxon>Stramenopiles</taxon>
        <taxon>Oomycota</taxon>
        <taxon>Peronosporomycetes</taxon>
        <taxon>Pythiales</taxon>
        <taxon>Pythiaceae</taxon>
        <taxon>Pythium</taxon>
    </lineage>
</organism>
<evidence type="ECO:0000313" key="3">
    <source>
        <dbReference type="Proteomes" id="UP000794436"/>
    </source>
</evidence>
<keyword evidence="1" id="KW-0812">Transmembrane</keyword>
<evidence type="ECO:0000256" key="1">
    <source>
        <dbReference type="SAM" id="Phobius"/>
    </source>
</evidence>
<dbReference type="Proteomes" id="UP000794436">
    <property type="component" value="Unassembled WGS sequence"/>
</dbReference>
<feature type="transmembrane region" description="Helical" evidence="1">
    <location>
        <begin position="98"/>
        <end position="120"/>
    </location>
</feature>
<evidence type="ECO:0000313" key="2">
    <source>
        <dbReference type="EMBL" id="TMW69693.1"/>
    </source>
</evidence>
<protein>
    <submittedName>
        <fullName evidence="2">Uncharacterized protein</fullName>
    </submittedName>
</protein>
<comment type="caution">
    <text evidence="2">The sequence shown here is derived from an EMBL/GenBank/DDBJ whole genome shotgun (WGS) entry which is preliminary data.</text>
</comment>
<keyword evidence="1" id="KW-0472">Membrane</keyword>
<sequence>MARFDASVLTSEQLVLLEATLRVQLQVVKWVRLSQMTTGTGMIFLSGGLSALPSSISIISSTNQRRKYKKRRRACLKELERRELQTVSIDEVIHGKRAWILACGTGLVVCVVSFAADLFIHEAVFKVLTEYLLMELETKITGHLEDQISVPMAGLAIEKLRGMTTGLEKEAKLKRSQTSSDAVSAAMSELPPSWTIKPMKKAQSVPAMPLPDLFGEREAANSIRRAQTSVDEDIPDLFGERDETSNPVSGDIYVRRTNSFSLFGECYELRFAAAESDKQAATVVDNEHGELVQRRTIGAVTIIGDDSLPPEILHALQGNGLYTSESSSFEDDDDDDINAHNLFGTADELQNLEADNENYNLFGVPVIP</sequence>
<dbReference type="EMBL" id="SPLM01000001">
    <property type="protein sequence ID" value="TMW69693.1"/>
    <property type="molecule type" value="Genomic_DNA"/>
</dbReference>